<dbReference type="InterPro" id="IPR002172">
    <property type="entry name" value="LDrepeatLR_classA_rpt"/>
</dbReference>
<reference evidence="6" key="2">
    <citation type="submission" date="2025-08" db="UniProtKB">
        <authorList>
            <consortium name="RefSeq"/>
        </authorList>
    </citation>
    <scope>IDENTIFICATION</scope>
    <source>
        <strain evidence="6">S238N-H82</strain>
        <tissue evidence="6">Testes</tissue>
    </source>
</reference>
<keyword evidence="4" id="KW-0472">Membrane</keyword>
<organism evidence="5 6">
    <name type="scientific">Branchiostoma floridae</name>
    <name type="common">Florida lancelet</name>
    <name type="synonym">Amphioxus</name>
    <dbReference type="NCBI Taxonomy" id="7739"/>
    <lineage>
        <taxon>Eukaryota</taxon>
        <taxon>Metazoa</taxon>
        <taxon>Chordata</taxon>
        <taxon>Cephalochordata</taxon>
        <taxon>Leptocardii</taxon>
        <taxon>Amphioxiformes</taxon>
        <taxon>Branchiostomatidae</taxon>
        <taxon>Branchiostoma</taxon>
    </lineage>
</organism>
<dbReference type="Proteomes" id="UP000001554">
    <property type="component" value="Chromosome 14"/>
</dbReference>
<keyword evidence="4" id="KW-0812">Transmembrane</keyword>
<dbReference type="SUPFAM" id="SSF57424">
    <property type="entry name" value="LDL receptor-like module"/>
    <property type="match status" value="1"/>
</dbReference>
<accession>A0A9J7MAQ2</accession>
<protein>
    <submittedName>
        <fullName evidence="6">Uncharacterized protein LOC118430896</fullName>
    </submittedName>
</protein>
<dbReference type="Gene3D" id="4.10.400.10">
    <property type="entry name" value="Low-density Lipoprotein Receptor"/>
    <property type="match status" value="1"/>
</dbReference>
<feature type="transmembrane region" description="Helical" evidence="4">
    <location>
        <begin position="176"/>
        <end position="199"/>
    </location>
</feature>
<evidence type="ECO:0000313" key="5">
    <source>
        <dbReference type="Proteomes" id="UP000001554"/>
    </source>
</evidence>
<dbReference type="KEGG" id="bfo:118430896"/>
<evidence type="ECO:0000256" key="1">
    <source>
        <dbReference type="ARBA" id="ARBA00023157"/>
    </source>
</evidence>
<keyword evidence="5" id="KW-1185">Reference proteome</keyword>
<feature type="region of interest" description="Disordered" evidence="3">
    <location>
        <begin position="298"/>
        <end position="339"/>
    </location>
</feature>
<proteinExistence type="predicted"/>
<feature type="region of interest" description="Disordered" evidence="3">
    <location>
        <begin position="251"/>
        <end position="272"/>
    </location>
</feature>
<dbReference type="CDD" id="cd00112">
    <property type="entry name" value="LDLa"/>
    <property type="match status" value="1"/>
</dbReference>
<sequence length="339" mass="36493">MSCLTSGDTWVCSDGTPVPSSRLCDGNRDCTDHGDERTTFPTYCNTVEMAPSCYRSVYLQPGSSGYIVYSNNASYSGTVCATHLYTGAGYTVRLGPWDMSGLPGGCVDIVHVCSGNAMYECQQSTSIRSYCGNRYEEYVSDPLSDVTLRLEGGSAIGGNFQIFYSVQYSGQQSLRVAAIAGIGTAGAVVVLALVGVAVYCCYSNNNRPSSSPRVTPHEHIPMQDRAAAIQTPAYPPQVYSTDNACHQHPRLRQTYQGPPHYTSGISAHTSSPQPYTSVLSGYTSSSLSYTDLPYNLHTPPAYSADPSSQPPPYMTSQEPNNQPVPHQPNTGHQGLPYPD</sequence>
<dbReference type="RefSeq" id="XP_035697822.1">
    <property type="nucleotide sequence ID" value="XM_035841929.1"/>
</dbReference>
<dbReference type="SMART" id="SM00192">
    <property type="entry name" value="LDLa"/>
    <property type="match status" value="1"/>
</dbReference>
<evidence type="ECO:0000313" key="6">
    <source>
        <dbReference type="RefSeq" id="XP_035697822.1"/>
    </source>
</evidence>
<comment type="caution">
    <text evidence="2">Lacks conserved residue(s) required for the propagation of feature annotation.</text>
</comment>
<gene>
    <name evidence="6" type="primary">LOC118430896</name>
</gene>
<keyword evidence="1 2" id="KW-1015">Disulfide bond</keyword>
<feature type="compositionally biased region" description="Polar residues" evidence="3">
    <location>
        <begin position="263"/>
        <end position="272"/>
    </location>
</feature>
<dbReference type="AlphaFoldDB" id="A0A9J7MAQ2"/>
<keyword evidence="4" id="KW-1133">Transmembrane helix</keyword>
<evidence type="ECO:0000256" key="3">
    <source>
        <dbReference type="SAM" id="MobiDB-lite"/>
    </source>
</evidence>
<name>A0A9J7MAQ2_BRAFL</name>
<dbReference type="OrthoDB" id="6514358at2759"/>
<dbReference type="PROSITE" id="PS50068">
    <property type="entry name" value="LDLRA_2"/>
    <property type="match status" value="1"/>
</dbReference>
<dbReference type="GeneID" id="118430896"/>
<dbReference type="InterPro" id="IPR036055">
    <property type="entry name" value="LDL_receptor-like_sf"/>
</dbReference>
<evidence type="ECO:0000256" key="2">
    <source>
        <dbReference type="PROSITE-ProRule" id="PRU00124"/>
    </source>
</evidence>
<feature type="disulfide bond" evidence="2">
    <location>
        <begin position="12"/>
        <end position="30"/>
    </location>
</feature>
<evidence type="ECO:0000256" key="4">
    <source>
        <dbReference type="SAM" id="Phobius"/>
    </source>
</evidence>
<feature type="compositionally biased region" description="Polar residues" evidence="3">
    <location>
        <begin position="314"/>
        <end position="332"/>
    </location>
</feature>
<reference evidence="5" key="1">
    <citation type="journal article" date="2020" name="Nat. Ecol. Evol.">
        <title>Deeply conserved synteny resolves early events in vertebrate evolution.</title>
        <authorList>
            <person name="Simakov O."/>
            <person name="Marletaz F."/>
            <person name="Yue J.X."/>
            <person name="O'Connell B."/>
            <person name="Jenkins J."/>
            <person name="Brandt A."/>
            <person name="Calef R."/>
            <person name="Tung C.H."/>
            <person name="Huang T.K."/>
            <person name="Schmutz J."/>
            <person name="Satoh N."/>
            <person name="Yu J.K."/>
            <person name="Putnam N.H."/>
            <person name="Green R.E."/>
            <person name="Rokhsar D.S."/>
        </authorList>
    </citation>
    <scope>NUCLEOTIDE SEQUENCE [LARGE SCALE GENOMIC DNA]</scope>
    <source>
        <strain evidence="5">S238N-H82</strain>
    </source>
</reference>